<comment type="caution">
    <text evidence="1">The sequence shown here is derived from an EMBL/GenBank/DDBJ whole genome shotgun (WGS) entry which is preliminary data.</text>
</comment>
<evidence type="ECO:0000313" key="1">
    <source>
        <dbReference type="EMBL" id="OSQ39796.1"/>
    </source>
</evidence>
<protein>
    <submittedName>
        <fullName evidence="1">Uncharacterized protein</fullName>
    </submittedName>
</protein>
<dbReference type="EMBL" id="JFKA01000002">
    <property type="protein sequence ID" value="OSQ39796.1"/>
    <property type="molecule type" value="Genomic_DNA"/>
</dbReference>
<keyword evidence="2" id="KW-1185">Reference proteome</keyword>
<dbReference type="AlphaFoldDB" id="A0A1Y2L2U4"/>
<dbReference type="Proteomes" id="UP000193391">
    <property type="component" value="Unassembled WGS sequence"/>
</dbReference>
<sequence>MGGFSSWAPVVASALQTGTEIATSQKQAKKAASQVDAQRQSAQQALAAQKATDDAERARKLRVQQASLRAAQGASGIQAGAAGSASAVLAGAQRSLLDVQDAADGAFARQSSSIEQSAQYKRQNLLDTSRYNTLSQITSWFARRDNWGG</sequence>
<evidence type="ECO:0000313" key="2">
    <source>
        <dbReference type="Proteomes" id="UP000193391"/>
    </source>
</evidence>
<dbReference type="RefSeq" id="WP_085581040.1">
    <property type="nucleotide sequence ID" value="NZ_JFKA01000002.1"/>
</dbReference>
<gene>
    <name evidence="1" type="ORF">TMES_07620</name>
</gene>
<dbReference type="STRING" id="1293891.TMES_07620"/>
<organism evidence="1 2">
    <name type="scientific">Thalassospira mesophila</name>
    <dbReference type="NCBI Taxonomy" id="1293891"/>
    <lineage>
        <taxon>Bacteria</taxon>
        <taxon>Pseudomonadati</taxon>
        <taxon>Pseudomonadota</taxon>
        <taxon>Alphaproteobacteria</taxon>
        <taxon>Rhodospirillales</taxon>
        <taxon>Thalassospiraceae</taxon>
        <taxon>Thalassospira</taxon>
    </lineage>
</organism>
<proteinExistence type="predicted"/>
<name>A0A1Y2L2U4_9PROT</name>
<dbReference type="OrthoDB" id="7366502at2"/>
<reference evidence="1 2" key="1">
    <citation type="submission" date="2014-03" db="EMBL/GenBank/DDBJ databases">
        <title>The draft genome sequence of Thalassospira mesophila JCM 18969.</title>
        <authorList>
            <person name="Lai Q."/>
            <person name="Shao Z."/>
        </authorList>
    </citation>
    <scope>NUCLEOTIDE SEQUENCE [LARGE SCALE GENOMIC DNA]</scope>
    <source>
        <strain evidence="1 2">JCM 18969</strain>
    </source>
</reference>
<accession>A0A1Y2L2U4</accession>